<evidence type="ECO:0000256" key="1">
    <source>
        <dbReference type="ARBA" id="ARBA00004370"/>
    </source>
</evidence>
<evidence type="ECO:0000313" key="8">
    <source>
        <dbReference type="EMBL" id="GFO23879.1"/>
    </source>
</evidence>
<organism evidence="8 9">
    <name type="scientific">Plakobranchus ocellatus</name>
    <dbReference type="NCBI Taxonomy" id="259542"/>
    <lineage>
        <taxon>Eukaryota</taxon>
        <taxon>Metazoa</taxon>
        <taxon>Spiralia</taxon>
        <taxon>Lophotrochozoa</taxon>
        <taxon>Mollusca</taxon>
        <taxon>Gastropoda</taxon>
        <taxon>Heterobranchia</taxon>
        <taxon>Euthyneura</taxon>
        <taxon>Panpulmonata</taxon>
        <taxon>Sacoglossa</taxon>
        <taxon>Placobranchoidea</taxon>
        <taxon>Plakobranchidae</taxon>
        <taxon>Plakobranchus</taxon>
    </lineage>
</organism>
<dbReference type="Proteomes" id="UP000735302">
    <property type="component" value="Unassembled WGS sequence"/>
</dbReference>
<evidence type="ECO:0000256" key="7">
    <source>
        <dbReference type="SAM" id="SignalP"/>
    </source>
</evidence>
<keyword evidence="9" id="KW-1185">Reference proteome</keyword>
<accession>A0AAV4BZP9</accession>
<feature type="chain" id="PRO_5043405415" description="Vesicular, overexpressed in cancer, prosurvival protein 1" evidence="7">
    <location>
        <begin position="20"/>
        <end position="191"/>
    </location>
</feature>
<dbReference type="GO" id="GO:0016020">
    <property type="term" value="C:membrane"/>
    <property type="evidence" value="ECO:0007669"/>
    <property type="project" value="UniProtKB-SubCell"/>
</dbReference>
<dbReference type="InterPro" id="IPR026910">
    <property type="entry name" value="Shisa"/>
</dbReference>
<sequence length="191" mass="20545">MFVIMQMFGLHSSLDLAMGEQCTEVYGYAHRERTRTFHCSFGCCGPHYDQYCCVSHAGVIVGIVFACIFGIAFISACVCCFIKHQSARSRSVRPSAGMVSQAVIDGTVNGQTTTQTNVFILPSTGPPAYSSVYYNPYSQTPSAPPPYPPMLPAYDVASGPPPAYTSPPPPPGYEEVGGGKLISGRLDRRNS</sequence>
<evidence type="ECO:0000313" key="9">
    <source>
        <dbReference type="Proteomes" id="UP000735302"/>
    </source>
</evidence>
<dbReference type="EMBL" id="BLXT01005549">
    <property type="protein sequence ID" value="GFO23879.1"/>
    <property type="molecule type" value="Genomic_DNA"/>
</dbReference>
<gene>
    <name evidence="8" type="ORF">PoB_005038400</name>
</gene>
<feature type="signal peptide" evidence="7">
    <location>
        <begin position="1"/>
        <end position="19"/>
    </location>
</feature>
<evidence type="ECO:0000256" key="3">
    <source>
        <dbReference type="ARBA" id="ARBA00022989"/>
    </source>
</evidence>
<reference evidence="8 9" key="1">
    <citation type="journal article" date="2021" name="Elife">
        <title>Chloroplast acquisition without the gene transfer in kleptoplastic sea slugs, Plakobranchus ocellatus.</title>
        <authorList>
            <person name="Maeda T."/>
            <person name="Takahashi S."/>
            <person name="Yoshida T."/>
            <person name="Shimamura S."/>
            <person name="Takaki Y."/>
            <person name="Nagai Y."/>
            <person name="Toyoda A."/>
            <person name="Suzuki Y."/>
            <person name="Arimoto A."/>
            <person name="Ishii H."/>
            <person name="Satoh N."/>
            <person name="Nishiyama T."/>
            <person name="Hasebe M."/>
            <person name="Maruyama T."/>
            <person name="Minagawa J."/>
            <person name="Obokata J."/>
            <person name="Shigenobu S."/>
        </authorList>
    </citation>
    <scope>NUCLEOTIDE SEQUENCE [LARGE SCALE GENOMIC DNA]</scope>
</reference>
<dbReference type="PANTHER" id="PTHR31395:SF23">
    <property type="entry name" value="GEO05642P1"/>
    <property type="match status" value="1"/>
</dbReference>
<keyword evidence="7" id="KW-0732">Signal</keyword>
<evidence type="ECO:0000256" key="4">
    <source>
        <dbReference type="ARBA" id="ARBA00023136"/>
    </source>
</evidence>
<dbReference type="AlphaFoldDB" id="A0AAV4BZP9"/>
<feature type="transmembrane region" description="Helical" evidence="6">
    <location>
        <begin position="57"/>
        <end position="82"/>
    </location>
</feature>
<keyword evidence="2 6" id="KW-0812">Transmembrane</keyword>
<feature type="region of interest" description="Disordered" evidence="5">
    <location>
        <begin position="158"/>
        <end position="191"/>
    </location>
</feature>
<keyword evidence="4 6" id="KW-0472">Membrane</keyword>
<evidence type="ECO:0008006" key="10">
    <source>
        <dbReference type="Google" id="ProtNLM"/>
    </source>
</evidence>
<comment type="caution">
    <text evidence="8">The sequence shown here is derived from an EMBL/GenBank/DDBJ whole genome shotgun (WGS) entry which is preliminary data.</text>
</comment>
<proteinExistence type="predicted"/>
<keyword evidence="3 6" id="KW-1133">Transmembrane helix</keyword>
<comment type="subcellular location">
    <subcellularLocation>
        <location evidence="1">Membrane</location>
    </subcellularLocation>
</comment>
<evidence type="ECO:0000256" key="6">
    <source>
        <dbReference type="SAM" id="Phobius"/>
    </source>
</evidence>
<protein>
    <recommendedName>
        <fullName evidence="10">Vesicular, overexpressed in cancer, prosurvival protein 1</fullName>
    </recommendedName>
</protein>
<evidence type="ECO:0000256" key="5">
    <source>
        <dbReference type="SAM" id="MobiDB-lite"/>
    </source>
</evidence>
<name>A0AAV4BZP9_9GAST</name>
<feature type="compositionally biased region" description="Pro residues" evidence="5">
    <location>
        <begin position="159"/>
        <end position="172"/>
    </location>
</feature>
<evidence type="ECO:0000256" key="2">
    <source>
        <dbReference type="ARBA" id="ARBA00022692"/>
    </source>
</evidence>
<dbReference type="PANTHER" id="PTHR31395">
    <property type="entry name" value="SHISA"/>
    <property type="match status" value="1"/>
</dbReference>